<gene>
    <name evidence="1" type="ORF">F4821DRAFT_138078</name>
</gene>
<comment type="caution">
    <text evidence="1">The sequence shown here is derived from an EMBL/GenBank/DDBJ whole genome shotgun (WGS) entry which is preliminary data.</text>
</comment>
<keyword evidence="2" id="KW-1185">Reference proteome</keyword>
<dbReference type="Proteomes" id="UP001497680">
    <property type="component" value="Unassembled WGS sequence"/>
</dbReference>
<proteinExistence type="predicted"/>
<evidence type="ECO:0000313" key="2">
    <source>
        <dbReference type="Proteomes" id="UP001497680"/>
    </source>
</evidence>
<protein>
    <submittedName>
        <fullName evidence="1">Uncharacterized protein</fullName>
    </submittedName>
</protein>
<reference evidence="1 2" key="1">
    <citation type="journal article" date="2022" name="New Phytol.">
        <title>Ecological generalism drives hyperdiversity of secondary metabolite gene clusters in xylarialean endophytes.</title>
        <authorList>
            <person name="Franco M.E.E."/>
            <person name="Wisecaver J.H."/>
            <person name="Arnold A.E."/>
            <person name="Ju Y.M."/>
            <person name="Slot J.C."/>
            <person name="Ahrendt S."/>
            <person name="Moore L.P."/>
            <person name="Eastman K.E."/>
            <person name="Scott K."/>
            <person name="Konkel Z."/>
            <person name="Mondo S.J."/>
            <person name="Kuo A."/>
            <person name="Hayes R.D."/>
            <person name="Haridas S."/>
            <person name="Andreopoulos B."/>
            <person name="Riley R."/>
            <person name="LaButti K."/>
            <person name="Pangilinan J."/>
            <person name="Lipzen A."/>
            <person name="Amirebrahimi M."/>
            <person name="Yan J."/>
            <person name="Adam C."/>
            <person name="Keymanesh K."/>
            <person name="Ng V."/>
            <person name="Louie K."/>
            <person name="Northen T."/>
            <person name="Drula E."/>
            <person name="Henrissat B."/>
            <person name="Hsieh H.M."/>
            <person name="Youens-Clark K."/>
            <person name="Lutzoni F."/>
            <person name="Miadlikowska J."/>
            <person name="Eastwood D.C."/>
            <person name="Hamelin R.C."/>
            <person name="Grigoriev I.V."/>
            <person name="U'Ren J.M."/>
        </authorList>
    </citation>
    <scope>NUCLEOTIDE SEQUENCE [LARGE SCALE GENOMIC DNA]</scope>
    <source>
        <strain evidence="1 2">ER1909</strain>
    </source>
</reference>
<sequence length="295" mass="30055">MSTMIMRLTGALALLGSGALALPHPDLPPATLTQTVTAAPMTTTDWTTMIVTASPSFSTSTLDCDQRVCVNGTSWCRYWAGITGWDSYHQPIPGETVTNLGTCGGPVTPATTTSDSTSTTTSDSTSTTTSDSISTTTTSDSISTTITDSTSTTTSDSTVPSVSDSSVPFSGQGPETGIIVIRDSTSSPAAYSNGPYEFTTTTSSTSGPAPYSEGPFDTATATSTSGPAPYSEGPFETSTTDGINTGSPAPYSDEPFETSTADATSTSRPVPYSDEPVVTATVTSTSDPAAYSGLN</sequence>
<name>A0ACC0DJA5_9PEZI</name>
<accession>A0ACC0DJA5</accession>
<organism evidence="1 2">
    <name type="scientific">Hypoxylon rubiginosum</name>
    <dbReference type="NCBI Taxonomy" id="110542"/>
    <lineage>
        <taxon>Eukaryota</taxon>
        <taxon>Fungi</taxon>
        <taxon>Dikarya</taxon>
        <taxon>Ascomycota</taxon>
        <taxon>Pezizomycotina</taxon>
        <taxon>Sordariomycetes</taxon>
        <taxon>Xylariomycetidae</taxon>
        <taxon>Xylariales</taxon>
        <taxon>Hypoxylaceae</taxon>
        <taxon>Hypoxylon</taxon>
    </lineage>
</organism>
<dbReference type="EMBL" id="MU394283">
    <property type="protein sequence ID" value="KAI6092628.1"/>
    <property type="molecule type" value="Genomic_DNA"/>
</dbReference>
<evidence type="ECO:0000313" key="1">
    <source>
        <dbReference type="EMBL" id="KAI6092628.1"/>
    </source>
</evidence>